<keyword evidence="3" id="KW-0964">Secreted</keyword>
<dbReference type="InterPro" id="IPR054030">
    <property type="entry name" value="Gp5_Vgr_C"/>
</dbReference>
<dbReference type="Pfam" id="PF05954">
    <property type="entry name" value="Phage_GPD"/>
    <property type="match status" value="1"/>
</dbReference>
<name>A0ABS1ZMU0_9PSED</name>
<comment type="subcellular location">
    <subcellularLocation>
        <location evidence="1">Secreted</location>
    </subcellularLocation>
</comment>
<dbReference type="SUPFAM" id="SSF69349">
    <property type="entry name" value="Phage fibre proteins"/>
    <property type="match status" value="1"/>
</dbReference>
<gene>
    <name evidence="6" type="primary">tssI</name>
    <name evidence="6" type="ORF">GYN02_21785</name>
</gene>
<evidence type="ECO:0000313" key="7">
    <source>
        <dbReference type="Proteomes" id="UP000809529"/>
    </source>
</evidence>
<dbReference type="Proteomes" id="UP000809529">
    <property type="component" value="Unassembled WGS sequence"/>
</dbReference>
<dbReference type="InterPro" id="IPR006533">
    <property type="entry name" value="T6SS_Vgr_RhsGE"/>
</dbReference>
<protein>
    <submittedName>
        <fullName evidence="6">Type VI secretion system tip protein VgrG</fullName>
    </submittedName>
</protein>
<reference evidence="6 7" key="1">
    <citation type="submission" date="2020-01" db="EMBL/GenBank/DDBJ databases">
        <title>Comparative genomics of meat spoilage bacteria.</title>
        <authorList>
            <person name="Hilgarth M."/>
            <person name="Vogel R.F."/>
        </authorList>
    </citation>
    <scope>NUCLEOTIDE SEQUENCE [LARGE SCALE GENOMIC DNA]</scope>
    <source>
        <strain evidence="6 7">TMW2.2077</strain>
    </source>
</reference>
<dbReference type="InterPro" id="IPR037026">
    <property type="entry name" value="Vgr_OB-fold_dom_sf"/>
</dbReference>
<dbReference type="InterPro" id="IPR050708">
    <property type="entry name" value="T6SS_VgrG/RHS"/>
</dbReference>
<evidence type="ECO:0000259" key="4">
    <source>
        <dbReference type="Pfam" id="PF04717"/>
    </source>
</evidence>
<dbReference type="RefSeq" id="WP_203303907.1">
    <property type="nucleotide sequence ID" value="NZ_JAAEBW010000019.1"/>
</dbReference>
<feature type="domain" description="Gp5/Type VI secretion system Vgr C-terminal trimerisation" evidence="5">
    <location>
        <begin position="476"/>
        <end position="584"/>
    </location>
</feature>
<dbReference type="PANTHER" id="PTHR32305">
    <property type="match status" value="1"/>
</dbReference>
<sequence length="691" mass="76893">MFSPANETQFTLTIKGLAHDLRVLKFHGQETISSPFAIKVELVSERPDLDLDSLLHQQAFLAFNNSGNGIHGQIYRIAQGDSGKRLTRYSLTLVPQLAYLRHRTNQRIFQQRTVAQIIANILQEHGIHGDAYQFQLNSTYPPREYCVQYDESDLHFIQRLCHEEGIHYHFQHSEQAHLLVFGDDQTVFPQLDTPTPYVQGSGMVAQEPVVKHFNVRLETRTSRTTRRDYDFEKAGFRVEAAHSPQAQSPQPDLEDYDYPGLFVQGERGKPLTQRALERHRADYRQGEGKSDQPTLVSGHFFSLAEHPRKAWNALWLLTEVHHQGYQPQVLEENITHDSDADPEAFEQGYRNRFVATPWDVFYRPQQAYPKPRVLGSQTALVTGPEGEEIYCDAHGRIKVKFHWDREGKVDDKSSYWLRVASSWAGSSHGSVTIPRVGMEVLVTFLEGDPDQPVVSGCLANSLNPVPYPLPANKTRSVFRSRSSPQSTGFNELHLEDRAGQELIYLRAQRDMEHKVEHDSRLEVGNERHETIMGNNIVVLEAEDQRTVTADRKVELKANDYLQVASSSHTRVGQTLVAEAGQEVHIKAGANLILDAGASITLKAGGQHIVIGGGGIFSSTPIQIGGAPASGTAAAPLLPGLLGLLAVPSLLEQKHAQAAQPPGQPETPPPLKPVCKDCLLAAQAKADALVAR</sequence>
<dbReference type="NCBIfam" id="TIGR01646">
    <property type="entry name" value="vgr_GE"/>
    <property type="match status" value="1"/>
</dbReference>
<evidence type="ECO:0000256" key="1">
    <source>
        <dbReference type="ARBA" id="ARBA00004613"/>
    </source>
</evidence>
<organism evidence="6 7">
    <name type="scientific">Pseudomonas weihenstephanensis</name>
    <dbReference type="NCBI Taxonomy" id="1608994"/>
    <lineage>
        <taxon>Bacteria</taxon>
        <taxon>Pseudomonadati</taxon>
        <taxon>Pseudomonadota</taxon>
        <taxon>Gammaproteobacteria</taxon>
        <taxon>Pseudomonadales</taxon>
        <taxon>Pseudomonadaceae</taxon>
        <taxon>Pseudomonas</taxon>
    </lineage>
</organism>
<accession>A0ABS1ZMU0</accession>
<dbReference type="InterPro" id="IPR017847">
    <property type="entry name" value="T6SS_RhsGE_Vgr_subset"/>
</dbReference>
<keyword evidence="7" id="KW-1185">Reference proteome</keyword>
<evidence type="ECO:0000313" key="6">
    <source>
        <dbReference type="EMBL" id="MBM1197799.1"/>
    </source>
</evidence>
<dbReference type="NCBIfam" id="TIGR03361">
    <property type="entry name" value="VI_Rhs_Vgr"/>
    <property type="match status" value="1"/>
</dbReference>
<dbReference type="SUPFAM" id="SSF69279">
    <property type="entry name" value="Phage tail proteins"/>
    <property type="match status" value="2"/>
</dbReference>
<feature type="domain" description="Gp5/Type VI secretion system Vgr protein OB-fold" evidence="4">
    <location>
        <begin position="393"/>
        <end position="458"/>
    </location>
</feature>
<comment type="similarity">
    <text evidence="2">Belongs to the VgrG protein family.</text>
</comment>
<dbReference type="Pfam" id="PF22178">
    <property type="entry name" value="Gp5_trimer_C"/>
    <property type="match status" value="1"/>
</dbReference>
<dbReference type="InterPro" id="IPR006531">
    <property type="entry name" value="Gp5/Vgr_OB"/>
</dbReference>
<dbReference type="Gene3D" id="2.40.50.230">
    <property type="entry name" value="Gp5 N-terminal domain"/>
    <property type="match status" value="1"/>
</dbReference>
<dbReference type="Gene3D" id="2.30.110.50">
    <property type="match status" value="1"/>
</dbReference>
<comment type="caution">
    <text evidence="6">The sequence shown here is derived from an EMBL/GenBank/DDBJ whole genome shotgun (WGS) entry which is preliminary data.</text>
</comment>
<dbReference type="PANTHER" id="PTHR32305:SF15">
    <property type="entry name" value="PROTEIN RHSA-RELATED"/>
    <property type="match status" value="1"/>
</dbReference>
<evidence type="ECO:0000256" key="3">
    <source>
        <dbReference type="ARBA" id="ARBA00022525"/>
    </source>
</evidence>
<evidence type="ECO:0000259" key="5">
    <source>
        <dbReference type="Pfam" id="PF22178"/>
    </source>
</evidence>
<dbReference type="EMBL" id="JAAEBW010000019">
    <property type="protein sequence ID" value="MBM1197799.1"/>
    <property type="molecule type" value="Genomic_DNA"/>
</dbReference>
<evidence type="ECO:0000256" key="2">
    <source>
        <dbReference type="ARBA" id="ARBA00005558"/>
    </source>
</evidence>
<proteinExistence type="inferred from homology"/>
<dbReference type="Pfam" id="PF04717">
    <property type="entry name" value="Phage_base_V"/>
    <property type="match status" value="1"/>
</dbReference>
<dbReference type="Gene3D" id="4.10.220.110">
    <property type="match status" value="1"/>
</dbReference>
<dbReference type="Gene3D" id="3.55.50.10">
    <property type="entry name" value="Baseplate protein-like domains"/>
    <property type="match status" value="1"/>
</dbReference>
<dbReference type="SUPFAM" id="SSF69255">
    <property type="entry name" value="gp5 N-terminal domain-like"/>
    <property type="match status" value="1"/>
</dbReference>